<keyword evidence="1" id="KW-0479">Metal-binding</keyword>
<keyword evidence="3" id="KW-0862">Zinc</keyword>
<dbReference type="InterPro" id="IPR017455">
    <property type="entry name" value="Znf_FYVE-rel"/>
</dbReference>
<evidence type="ECO:0000256" key="2">
    <source>
        <dbReference type="ARBA" id="ARBA00022771"/>
    </source>
</evidence>
<dbReference type="EMBL" id="OU594961">
    <property type="protein sequence ID" value="CAG9285814.1"/>
    <property type="molecule type" value="Genomic_DNA"/>
</dbReference>
<dbReference type="PROSITE" id="PS50178">
    <property type="entry name" value="ZF_FYVE"/>
    <property type="match status" value="1"/>
</dbReference>
<gene>
    <name evidence="7" type="ORF">PTTT1_LOCUS30288</name>
</gene>
<dbReference type="InterPro" id="IPR000306">
    <property type="entry name" value="Znf_FYVE"/>
</dbReference>
<keyword evidence="2 4" id="KW-0863">Zinc-finger</keyword>
<dbReference type="InterPro" id="IPR051702">
    <property type="entry name" value="SH3_domain_YSC84-like"/>
</dbReference>
<dbReference type="SUPFAM" id="SSF57903">
    <property type="entry name" value="FYVE/PHD zinc finger"/>
    <property type="match status" value="1"/>
</dbReference>
<evidence type="ECO:0000259" key="6">
    <source>
        <dbReference type="PROSITE" id="PS50178"/>
    </source>
</evidence>
<dbReference type="CDD" id="cd11526">
    <property type="entry name" value="SYLF_FYVE"/>
    <property type="match status" value="1"/>
</dbReference>
<protein>
    <recommendedName>
        <fullName evidence="6">FYVE-type domain-containing protein</fullName>
    </recommendedName>
</protein>
<dbReference type="Pfam" id="PF01363">
    <property type="entry name" value="FYVE"/>
    <property type="match status" value="1"/>
</dbReference>
<dbReference type="SMART" id="SM00064">
    <property type="entry name" value="FYVE"/>
    <property type="match status" value="1"/>
</dbReference>
<proteinExistence type="predicted"/>
<dbReference type="InterPro" id="IPR011011">
    <property type="entry name" value="Znf_FYVE_PHD"/>
</dbReference>
<dbReference type="GO" id="GO:0008270">
    <property type="term" value="F:zinc ion binding"/>
    <property type="evidence" value="ECO:0007669"/>
    <property type="project" value="UniProtKB-KW"/>
</dbReference>
<dbReference type="Gene3D" id="3.30.40.10">
    <property type="entry name" value="Zinc/RING finger domain, C3HC4 (zinc finger)"/>
    <property type="match status" value="1"/>
</dbReference>
<dbReference type="InterPro" id="IPR007461">
    <property type="entry name" value="Ysc84_actin-binding"/>
</dbReference>
<evidence type="ECO:0000256" key="3">
    <source>
        <dbReference type="ARBA" id="ARBA00022833"/>
    </source>
</evidence>
<sequence>MAEKATIAQIPPEQVGHEDLADEHALQKEHEQVTAESIANEFSVTSVASVSSPWQFDDLALSCRRCNSEFNLLNRRHHCRFCGHVFCGKCSDQRALIPPSSIVLVPRGGKRAKPRSAMQDSISFSPDEDPDRMLTYVSSGAAAGDGLSRTPELLYGKGLEERFQLAREPLRVCQPCYQQLIPVQEDLRANSNAMRFNMVDPTDARRLFNSPLAFTLGHEIRKASYTLNNLLPLPKRMGALTTTSAMRPARGGRNPYHPNDLYPDSYDDATSELQQCQENCSTISPNLGDLDGVRIPARLLEQARGIAVLTVIKTGFGLAGLEFGTGLAVARLGTDRWSAPSAIGTAGLSWGALVGAQISDHVFLLMTDQAVEMMFRQGSVQLGADVGVALGPLGRAVEADFATSPGSSGAPIYTYSLSKGLYAGISLDGKVVVTRDRVNEKFYGGAVTGTEILQGIIPSPPAAQPLYDALSRCHFYATGNAMRNAHTNSATVARPNYPPRDPVMGEYGEMEPQANMPYDHHHSNSDSNLYSSNASPMPPAAADQHSYAGMSDVTSDVGY</sequence>
<dbReference type="Pfam" id="PF04366">
    <property type="entry name" value="Ysc84"/>
    <property type="match status" value="1"/>
</dbReference>
<dbReference type="InterPro" id="IPR013083">
    <property type="entry name" value="Znf_RING/FYVE/PHD"/>
</dbReference>
<dbReference type="GO" id="GO:0035091">
    <property type="term" value="F:phosphatidylinositol binding"/>
    <property type="evidence" value="ECO:0007669"/>
    <property type="project" value="TreeGrafter"/>
</dbReference>
<feature type="region of interest" description="Disordered" evidence="5">
    <location>
        <begin position="489"/>
        <end position="559"/>
    </location>
</feature>
<name>A0A8J9T6C5_PHATR</name>
<organism evidence="7">
    <name type="scientific">Phaeodactylum tricornutum</name>
    <name type="common">Diatom</name>
    <dbReference type="NCBI Taxonomy" id="2850"/>
    <lineage>
        <taxon>Eukaryota</taxon>
        <taxon>Sar</taxon>
        <taxon>Stramenopiles</taxon>
        <taxon>Ochrophyta</taxon>
        <taxon>Bacillariophyta</taxon>
        <taxon>Bacillariophyceae</taxon>
        <taxon>Bacillariophycidae</taxon>
        <taxon>Naviculales</taxon>
        <taxon>Phaeodactylaceae</taxon>
        <taxon>Phaeodactylum</taxon>
    </lineage>
</organism>
<dbReference type="PANTHER" id="PTHR15629">
    <property type="entry name" value="SH3YL1 PROTEIN"/>
    <property type="match status" value="1"/>
</dbReference>
<dbReference type="AlphaFoldDB" id="A0A8J9T6C5"/>
<reference evidence="7" key="1">
    <citation type="submission" date="2022-02" db="EMBL/GenBank/DDBJ databases">
        <authorList>
            <person name="Giguere J D."/>
        </authorList>
    </citation>
    <scope>NUCLEOTIDE SEQUENCE</scope>
    <source>
        <strain evidence="7">CCAP 1055/1</strain>
    </source>
</reference>
<dbReference type="Proteomes" id="UP000836788">
    <property type="component" value="Chromosome 20"/>
</dbReference>
<evidence type="ECO:0000256" key="4">
    <source>
        <dbReference type="PROSITE-ProRule" id="PRU00091"/>
    </source>
</evidence>
<evidence type="ECO:0000313" key="7">
    <source>
        <dbReference type="EMBL" id="CAG9285814.1"/>
    </source>
</evidence>
<feature type="domain" description="FYVE-type" evidence="6">
    <location>
        <begin position="57"/>
        <end position="181"/>
    </location>
</feature>
<evidence type="ECO:0000256" key="5">
    <source>
        <dbReference type="SAM" id="MobiDB-lite"/>
    </source>
</evidence>
<dbReference type="CDD" id="cd00065">
    <property type="entry name" value="FYVE_like_SF"/>
    <property type="match status" value="1"/>
</dbReference>
<accession>A0A8J9T6C5</accession>
<dbReference type="PANTHER" id="PTHR15629:SF2">
    <property type="entry name" value="SH3 DOMAIN-CONTAINING YSC84-LIKE PROTEIN 1"/>
    <property type="match status" value="1"/>
</dbReference>
<evidence type="ECO:0000256" key="1">
    <source>
        <dbReference type="ARBA" id="ARBA00022723"/>
    </source>
</evidence>